<dbReference type="Gene3D" id="3.40.50.10490">
    <property type="entry name" value="Glucose-6-phosphate isomerase like protein, domain 1"/>
    <property type="match status" value="1"/>
</dbReference>
<name>A0ABU6NDZ3_9BACI</name>
<dbReference type="SUPFAM" id="SSF46689">
    <property type="entry name" value="Homeodomain-like"/>
    <property type="match status" value="1"/>
</dbReference>
<dbReference type="CDD" id="cd05013">
    <property type="entry name" value="SIS_RpiR"/>
    <property type="match status" value="1"/>
</dbReference>
<sequence length="281" mass="31824">MKPLPFKLLVKDKFPLLSTGQKKVANYLIENLDESAFKTAYQIGKKAGVSETTVIRLSFALGFEGFSNMQTTIQNQLLQQHQTELLENHQQDEKNDPFKRVIESEIHILRHLLNPTNINEIWKAVDALIKADQILIVGYSLSHAAAYWFSHMLSTLRENVSLCSPNENFVEKFCNLTKNSVVVAFSFPRYSNETIKIAEVAAKHEFQTIAVTDRLLSPIGQISDIVLTTEEKAETGVNSISSVISLLDLIIEGINQKDQNRVHAHQQKLEMLYSSLHVFNE</sequence>
<gene>
    <name evidence="6" type="ORF">P4447_14740</name>
</gene>
<dbReference type="PROSITE" id="PS51464">
    <property type="entry name" value="SIS"/>
    <property type="match status" value="1"/>
</dbReference>
<dbReference type="InterPro" id="IPR035472">
    <property type="entry name" value="RpiR-like_SIS"/>
</dbReference>
<proteinExistence type="predicted"/>
<protein>
    <submittedName>
        <fullName evidence="6">MurR/RpiR family transcriptional regulator</fullName>
    </submittedName>
</protein>
<evidence type="ECO:0000259" key="4">
    <source>
        <dbReference type="PROSITE" id="PS51071"/>
    </source>
</evidence>
<evidence type="ECO:0000313" key="6">
    <source>
        <dbReference type="EMBL" id="MED3563681.1"/>
    </source>
</evidence>
<dbReference type="PANTHER" id="PTHR30514:SF18">
    <property type="entry name" value="RPIR-FAMILY TRANSCRIPTIONAL REGULATOR"/>
    <property type="match status" value="1"/>
</dbReference>
<dbReference type="InterPro" id="IPR046348">
    <property type="entry name" value="SIS_dom_sf"/>
</dbReference>
<dbReference type="InterPro" id="IPR036388">
    <property type="entry name" value="WH-like_DNA-bd_sf"/>
</dbReference>
<keyword evidence="3" id="KW-0804">Transcription</keyword>
<dbReference type="InterPro" id="IPR047640">
    <property type="entry name" value="RpiR-like"/>
</dbReference>
<dbReference type="EMBL" id="JARMQG010000205">
    <property type="protein sequence ID" value="MED3563681.1"/>
    <property type="molecule type" value="Genomic_DNA"/>
</dbReference>
<evidence type="ECO:0000256" key="2">
    <source>
        <dbReference type="ARBA" id="ARBA00023125"/>
    </source>
</evidence>
<evidence type="ECO:0000256" key="3">
    <source>
        <dbReference type="ARBA" id="ARBA00023163"/>
    </source>
</evidence>
<dbReference type="Proteomes" id="UP001330749">
    <property type="component" value="Unassembled WGS sequence"/>
</dbReference>
<evidence type="ECO:0000313" key="7">
    <source>
        <dbReference type="Proteomes" id="UP001330749"/>
    </source>
</evidence>
<dbReference type="RefSeq" id="WP_327968742.1">
    <property type="nucleotide sequence ID" value="NZ_JARMQG010000205.1"/>
</dbReference>
<evidence type="ECO:0000256" key="1">
    <source>
        <dbReference type="ARBA" id="ARBA00023015"/>
    </source>
</evidence>
<evidence type="ECO:0000259" key="5">
    <source>
        <dbReference type="PROSITE" id="PS51464"/>
    </source>
</evidence>
<comment type="caution">
    <text evidence="6">The sequence shown here is derived from an EMBL/GenBank/DDBJ whole genome shotgun (WGS) entry which is preliminary data.</text>
</comment>
<dbReference type="Pfam" id="PF01380">
    <property type="entry name" value="SIS"/>
    <property type="match status" value="1"/>
</dbReference>
<reference evidence="6 7" key="1">
    <citation type="submission" date="2023-03" db="EMBL/GenBank/DDBJ databases">
        <title>Bacillus Genome Sequencing.</title>
        <authorList>
            <person name="Dunlap C."/>
        </authorList>
    </citation>
    <scope>NUCLEOTIDE SEQUENCE [LARGE SCALE GENOMIC DNA]</scope>
    <source>
        <strain evidence="6 7">B-14544</strain>
    </source>
</reference>
<dbReference type="InterPro" id="IPR001347">
    <property type="entry name" value="SIS_dom"/>
</dbReference>
<dbReference type="InterPro" id="IPR000281">
    <property type="entry name" value="HTH_RpiR"/>
</dbReference>
<dbReference type="Gene3D" id="1.10.10.10">
    <property type="entry name" value="Winged helix-like DNA-binding domain superfamily/Winged helix DNA-binding domain"/>
    <property type="match status" value="1"/>
</dbReference>
<dbReference type="PROSITE" id="PS51071">
    <property type="entry name" value="HTH_RPIR"/>
    <property type="match status" value="1"/>
</dbReference>
<keyword evidence="1" id="KW-0805">Transcription regulation</keyword>
<dbReference type="PANTHER" id="PTHR30514">
    <property type="entry name" value="GLUCOKINASE"/>
    <property type="match status" value="1"/>
</dbReference>
<dbReference type="SUPFAM" id="SSF53697">
    <property type="entry name" value="SIS domain"/>
    <property type="match status" value="1"/>
</dbReference>
<keyword evidence="2" id="KW-0238">DNA-binding</keyword>
<accession>A0ABU6NDZ3</accession>
<dbReference type="Pfam" id="PF01418">
    <property type="entry name" value="HTH_6"/>
    <property type="match status" value="1"/>
</dbReference>
<keyword evidence="7" id="KW-1185">Reference proteome</keyword>
<dbReference type="InterPro" id="IPR009057">
    <property type="entry name" value="Homeodomain-like_sf"/>
</dbReference>
<organism evidence="6 7">
    <name type="scientific">Bacillus xiapuensis</name>
    <dbReference type="NCBI Taxonomy" id="2014075"/>
    <lineage>
        <taxon>Bacteria</taxon>
        <taxon>Bacillati</taxon>
        <taxon>Bacillota</taxon>
        <taxon>Bacilli</taxon>
        <taxon>Bacillales</taxon>
        <taxon>Bacillaceae</taxon>
        <taxon>Bacillus</taxon>
    </lineage>
</organism>
<feature type="domain" description="SIS" evidence="5">
    <location>
        <begin position="124"/>
        <end position="260"/>
    </location>
</feature>
<feature type="domain" description="HTH rpiR-type" evidence="4">
    <location>
        <begin position="4"/>
        <end position="80"/>
    </location>
</feature>